<evidence type="ECO:0000313" key="2">
    <source>
        <dbReference type="EMBL" id="SDO59526.1"/>
    </source>
</evidence>
<name>A0A1H0KUR1_9ACTN</name>
<dbReference type="STRING" id="1090615.SAMN04515671_1432"/>
<sequence>MPVRIRLSVLGTATMAAVLVLTACSSPLPVAAPMPASSTQALFPADPSGGDAGSGSGGAGRVTGGGFAMNPDCMGVLSAYSTIALALLPSLSSGQGTYDAGQIAQAISGLGGKVPDALKGDFETLGSAAKAASGKSLTEAGQILGTPAVSAASDDITKWTDANCG</sequence>
<protein>
    <submittedName>
        <fullName evidence="2">Uncharacterized protein</fullName>
    </submittedName>
</protein>
<evidence type="ECO:0000256" key="1">
    <source>
        <dbReference type="SAM" id="SignalP"/>
    </source>
</evidence>
<feature type="signal peptide" evidence="1">
    <location>
        <begin position="1"/>
        <end position="31"/>
    </location>
</feature>
<feature type="chain" id="PRO_5038448601" evidence="1">
    <location>
        <begin position="32"/>
        <end position="165"/>
    </location>
</feature>
<dbReference type="AlphaFoldDB" id="A0A1H0KUR1"/>
<evidence type="ECO:0000313" key="3">
    <source>
        <dbReference type="Proteomes" id="UP000198741"/>
    </source>
</evidence>
<keyword evidence="3" id="KW-1185">Reference proteome</keyword>
<keyword evidence="1" id="KW-0732">Signal</keyword>
<reference evidence="2 3" key="1">
    <citation type="submission" date="2016-10" db="EMBL/GenBank/DDBJ databases">
        <authorList>
            <person name="de Groot N.N."/>
        </authorList>
    </citation>
    <scope>NUCLEOTIDE SEQUENCE [LARGE SCALE GENOMIC DNA]</scope>
    <source>
        <strain evidence="3">P4-7,KCTC 19426,CECT 7604</strain>
    </source>
</reference>
<gene>
    <name evidence="2" type="ORF">SAMN04515671_1432</name>
</gene>
<organism evidence="2 3">
    <name type="scientific">Nakamurella panacisegetis</name>
    <dbReference type="NCBI Taxonomy" id="1090615"/>
    <lineage>
        <taxon>Bacteria</taxon>
        <taxon>Bacillati</taxon>
        <taxon>Actinomycetota</taxon>
        <taxon>Actinomycetes</taxon>
        <taxon>Nakamurellales</taxon>
        <taxon>Nakamurellaceae</taxon>
        <taxon>Nakamurella</taxon>
    </lineage>
</organism>
<dbReference type="EMBL" id="LT629710">
    <property type="protein sequence ID" value="SDO59526.1"/>
    <property type="molecule type" value="Genomic_DNA"/>
</dbReference>
<accession>A0A1H0KUR1</accession>
<dbReference type="RefSeq" id="WP_090475363.1">
    <property type="nucleotide sequence ID" value="NZ_LT629710.1"/>
</dbReference>
<dbReference type="PROSITE" id="PS51257">
    <property type="entry name" value="PROKAR_LIPOPROTEIN"/>
    <property type="match status" value="1"/>
</dbReference>
<proteinExistence type="predicted"/>
<dbReference type="Proteomes" id="UP000198741">
    <property type="component" value="Chromosome I"/>
</dbReference>